<dbReference type="InterPro" id="IPR010262">
    <property type="entry name" value="Arylsulfotransferase_bact"/>
</dbReference>
<name>A0AB36G198_CAMJU</name>
<organism evidence="1 2">
    <name type="scientific">Campylobacter jejuni</name>
    <dbReference type="NCBI Taxonomy" id="197"/>
    <lineage>
        <taxon>Bacteria</taxon>
        <taxon>Pseudomonadati</taxon>
        <taxon>Campylobacterota</taxon>
        <taxon>Epsilonproteobacteria</taxon>
        <taxon>Campylobacterales</taxon>
        <taxon>Campylobacteraceae</taxon>
        <taxon>Campylobacter</taxon>
    </lineage>
</organism>
<evidence type="ECO:0000313" key="2">
    <source>
        <dbReference type="Proteomes" id="UP000865560"/>
    </source>
</evidence>
<dbReference type="Proteomes" id="UP000865560">
    <property type="component" value="Unassembled WGS sequence"/>
</dbReference>
<gene>
    <name evidence="1" type="ORF">AJY60_04105</name>
</gene>
<accession>A0AB36G198</accession>
<dbReference type="GO" id="GO:0004062">
    <property type="term" value="F:aryl sulfotransferase activity"/>
    <property type="evidence" value="ECO:0007669"/>
    <property type="project" value="InterPro"/>
</dbReference>
<dbReference type="Pfam" id="PF05935">
    <property type="entry name" value="Arylsulfotrans"/>
    <property type="match status" value="1"/>
</dbReference>
<sequence length="96" mass="10707">MEQIWEYGKNRGNEWFSPVTSLTQYEPDKDSIMVYSATAGMAFDLSKGVSLGEPKPEIDEFNWGAKEPSVQIQFSGSGTGYQAMPFSVDQAFNPKK</sequence>
<dbReference type="AlphaFoldDB" id="A0AB36G198"/>
<evidence type="ECO:0008006" key="3">
    <source>
        <dbReference type="Google" id="ProtNLM"/>
    </source>
</evidence>
<dbReference type="EMBL" id="MJVJ01000070">
    <property type="protein sequence ID" value="OEV48281.1"/>
    <property type="molecule type" value="Genomic_DNA"/>
</dbReference>
<reference evidence="1 2" key="1">
    <citation type="submission" date="2016-09" db="EMBL/GenBank/DDBJ databases">
        <title>Campylobacter from American crows.</title>
        <authorList>
            <person name="Weis A.M."/>
            <person name="Weimer B.C."/>
            <person name="Townsend A.K."/>
            <person name="Taff C."/>
        </authorList>
    </citation>
    <scope>NUCLEOTIDE SEQUENCE [LARGE SCALE GENOMIC DNA]</scope>
    <source>
        <strain evidence="1 2">BCW_3791</strain>
    </source>
</reference>
<evidence type="ECO:0000313" key="1">
    <source>
        <dbReference type="EMBL" id="OEV48281.1"/>
    </source>
</evidence>
<comment type="caution">
    <text evidence="1">The sequence shown here is derived from an EMBL/GenBank/DDBJ whole genome shotgun (WGS) entry which is preliminary data.</text>
</comment>
<protein>
    <recommendedName>
        <fullName evidence="3">Arylsulfate sulfotransferase</fullName>
    </recommendedName>
</protein>
<proteinExistence type="predicted"/>